<dbReference type="AlphaFoldDB" id="A0A6N8FJS3"/>
<protein>
    <submittedName>
        <fullName evidence="1">Uncharacterized protein</fullName>
    </submittedName>
</protein>
<evidence type="ECO:0000313" key="1">
    <source>
        <dbReference type="EMBL" id="MUK88227.1"/>
    </source>
</evidence>
<gene>
    <name evidence="1" type="ORF">GMD78_07460</name>
</gene>
<comment type="caution">
    <text evidence="1">The sequence shown here is derived from an EMBL/GenBank/DDBJ whole genome shotgun (WGS) entry which is preliminary data.</text>
</comment>
<reference evidence="1 2" key="1">
    <citation type="submission" date="2019-11" db="EMBL/GenBank/DDBJ databases">
        <authorList>
            <person name="Li X."/>
        </authorList>
    </citation>
    <scope>NUCLEOTIDE SEQUENCE [LARGE SCALE GENOMIC DNA]</scope>
    <source>
        <strain evidence="1 2">L9</strain>
    </source>
</reference>
<organism evidence="1 2">
    <name type="scientific">Ornithinibacillus caprae</name>
    <dbReference type="NCBI Taxonomy" id="2678566"/>
    <lineage>
        <taxon>Bacteria</taxon>
        <taxon>Bacillati</taxon>
        <taxon>Bacillota</taxon>
        <taxon>Bacilli</taxon>
        <taxon>Bacillales</taxon>
        <taxon>Bacillaceae</taxon>
        <taxon>Ornithinibacillus</taxon>
    </lineage>
</organism>
<dbReference type="RefSeq" id="WP_155668208.1">
    <property type="nucleotide sequence ID" value="NZ_WOCA01000004.1"/>
</dbReference>
<dbReference type="Proteomes" id="UP000469125">
    <property type="component" value="Unassembled WGS sequence"/>
</dbReference>
<proteinExistence type="predicted"/>
<accession>A0A6N8FJS3</accession>
<evidence type="ECO:0000313" key="2">
    <source>
        <dbReference type="Proteomes" id="UP000469125"/>
    </source>
</evidence>
<name>A0A6N8FJS3_9BACI</name>
<dbReference type="EMBL" id="WOCA01000004">
    <property type="protein sequence ID" value="MUK88227.1"/>
    <property type="molecule type" value="Genomic_DNA"/>
</dbReference>
<sequence>MSCRNLYKSLSEDDYYNNPAFQEDPYSIRMTRDDCGHYTFIDDQHRSCIAKHLGITSMYVEMQVDEDRDYVSTCGACLEKLEQKKTLGLKDFLFNLTNRKKEEKLPHEFIDEEQNLHK</sequence>
<keyword evidence="2" id="KW-1185">Reference proteome</keyword>